<evidence type="ECO:0000313" key="3">
    <source>
        <dbReference type="Proteomes" id="UP001159363"/>
    </source>
</evidence>
<comment type="caution">
    <text evidence="2">The sequence shown here is derived from an EMBL/GenBank/DDBJ whole genome shotgun (WGS) entry which is preliminary data.</text>
</comment>
<dbReference type="Proteomes" id="UP001159363">
    <property type="component" value="Chromosome 3"/>
</dbReference>
<protein>
    <submittedName>
        <fullName evidence="2">Uncharacterized protein</fullName>
    </submittedName>
</protein>
<sequence length="190" mass="21319">MLDLFVYFLDVLLYPSCMWVELVLDPLPSLAFLFFLLLWIPLCVGGTFVLQTAMVYSVFLIRRWFGLLFLDLLQYLNMPLLALPMLSCRLPLLPILTNPLDVVATVSRLRYVLFFTATIGHSDFPDLLLISMPIINFVAAHTGRLSFGQLSGHGSSCAPFHSGMAMYSSTFIACVCPLMNSRSSLQVVRL</sequence>
<keyword evidence="1" id="KW-0472">Membrane</keyword>
<name>A0ABQ9HYC6_9NEOP</name>
<gene>
    <name evidence="2" type="ORF">PR048_008750</name>
</gene>
<proteinExistence type="predicted"/>
<dbReference type="EMBL" id="JARBHB010000003">
    <property type="protein sequence ID" value="KAJ8889252.1"/>
    <property type="molecule type" value="Genomic_DNA"/>
</dbReference>
<reference evidence="2 3" key="1">
    <citation type="submission" date="2023-02" db="EMBL/GenBank/DDBJ databases">
        <title>LHISI_Scaffold_Assembly.</title>
        <authorList>
            <person name="Stuart O.P."/>
            <person name="Cleave R."/>
            <person name="Magrath M.J.L."/>
            <person name="Mikheyev A.S."/>
        </authorList>
    </citation>
    <scope>NUCLEOTIDE SEQUENCE [LARGE SCALE GENOMIC DNA]</scope>
    <source>
        <strain evidence="2">Daus_M_001</strain>
        <tissue evidence="2">Leg muscle</tissue>
    </source>
</reference>
<keyword evidence="3" id="KW-1185">Reference proteome</keyword>
<feature type="transmembrane region" description="Helical" evidence="1">
    <location>
        <begin position="31"/>
        <end position="58"/>
    </location>
</feature>
<keyword evidence="1" id="KW-1133">Transmembrane helix</keyword>
<evidence type="ECO:0000313" key="2">
    <source>
        <dbReference type="EMBL" id="KAJ8889252.1"/>
    </source>
</evidence>
<feature type="transmembrane region" description="Helical" evidence="1">
    <location>
        <begin position="64"/>
        <end position="83"/>
    </location>
</feature>
<accession>A0ABQ9HYC6</accession>
<organism evidence="2 3">
    <name type="scientific">Dryococelus australis</name>
    <dbReference type="NCBI Taxonomy" id="614101"/>
    <lineage>
        <taxon>Eukaryota</taxon>
        <taxon>Metazoa</taxon>
        <taxon>Ecdysozoa</taxon>
        <taxon>Arthropoda</taxon>
        <taxon>Hexapoda</taxon>
        <taxon>Insecta</taxon>
        <taxon>Pterygota</taxon>
        <taxon>Neoptera</taxon>
        <taxon>Polyneoptera</taxon>
        <taxon>Phasmatodea</taxon>
        <taxon>Verophasmatodea</taxon>
        <taxon>Anareolatae</taxon>
        <taxon>Phasmatidae</taxon>
        <taxon>Eurycanthinae</taxon>
        <taxon>Dryococelus</taxon>
    </lineage>
</organism>
<evidence type="ECO:0000256" key="1">
    <source>
        <dbReference type="SAM" id="Phobius"/>
    </source>
</evidence>
<keyword evidence="1" id="KW-0812">Transmembrane</keyword>